<dbReference type="EMBL" id="PCXU01000039">
    <property type="protein sequence ID" value="PIR43066.1"/>
    <property type="molecule type" value="Genomic_DNA"/>
</dbReference>
<gene>
    <name evidence="2" type="ORF">COV24_04505</name>
</gene>
<reference evidence="2 3" key="1">
    <citation type="submission" date="2017-09" db="EMBL/GenBank/DDBJ databases">
        <title>Depth-based differentiation of microbial function through sediment-hosted aquifers and enrichment of novel symbionts in the deep terrestrial subsurface.</title>
        <authorList>
            <person name="Probst A.J."/>
            <person name="Ladd B."/>
            <person name="Jarett J.K."/>
            <person name="Geller-Mcgrath D.E."/>
            <person name="Sieber C.M."/>
            <person name="Emerson J.B."/>
            <person name="Anantharaman K."/>
            <person name="Thomas B.C."/>
            <person name="Malmstrom R."/>
            <person name="Stieglmeier M."/>
            <person name="Klingl A."/>
            <person name="Woyke T."/>
            <person name="Ryan C.M."/>
            <person name="Banfield J.F."/>
        </authorList>
    </citation>
    <scope>NUCLEOTIDE SEQUENCE [LARGE SCALE GENOMIC DNA]</scope>
    <source>
        <strain evidence="2">CG10_big_fil_rev_8_21_14_0_10_32_10</strain>
    </source>
</reference>
<sequence>MLGHSTVKRSNIVKIDRGFWVFIAIVLSGILIVIVVTIPQYLQDNPYVIIKHEKVPVLQTVGVPVTQTIVVTEILTVSMLVTVTHYVTDTVVVEKLVTPKQKELSLVDIALGLTVLVLSVIGACVCVLLIFDLLFKKRL</sequence>
<evidence type="ECO:0000256" key="1">
    <source>
        <dbReference type="SAM" id="Phobius"/>
    </source>
</evidence>
<name>A0A2H0R9N7_UNCKA</name>
<organism evidence="2 3">
    <name type="scientific">candidate division WWE3 bacterium CG10_big_fil_rev_8_21_14_0_10_32_10</name>
    <dbReference type="NCBI Taxonomy" id="1975090"/>
    <lineage>
        <taxon>Bacteria</taxon>
        <taxon>Katanobacteria</taxon>
    </lineage>
</organism>
<protein>
    <submittedName>
        <fullName evidence="2">Uncharacterized protein</fullName>
    </submittedName>
</protein>
<keyword evidence="1" id="KW-0472">Membrane</keyword>
<feature type="transmembrane region" description="Helical" evidence="1">
    <location>
        <begin position="20"/>
        <end position="42"/>
    </location>
</feature>
<feature type="transmembrane region" description="Helical" evidence="1">
    <location>
        <begin position="109"/>
        <end position="135"/>
    </location>
</feature>
<dbReference type="Proteomes" id="UP000230214">
    <property type="component" value="Unassembled WGS sequence"/>
</dbReference>
<dbReference type="AlphaFoldDB" id="A0A2H0R9N7"/>
<keyword evidence="1" id="KW-1133">Transmembrane helix</keyword>
<proteinExistence type="predicted"/>
<evidence type="ECO:0000313" key="2">
    <source>
        <dbReference type="EMBL" id="PIR43066.1"/>
    </source>
</evidence>
<accession>A0A2H0R9N7</accession>
<comment type="caution">
    <text evidence="2">The sequence shown here is derived from an EMBL/GenBank/DDBJ whole genome shotgun (WGS) entry which is preliminary data.</text>
</comment>
<evidence type="ECO:0000313" key="3">
    <source>
        <dbReference type="Proteomes" id="UP000230214"/>
    </source>
</evidence>
<keyword evidence="1" id="KW-0812">Transmembrane</keyword>